<reference evidence="1 2" key="1">
    <citation type="submission" date="2019-02" db="EMBL/GenBank/DDBJ databases">
        <title>Complete genome sequence of Burkholderia cenocepacia phage BcepSaruman.</title>
        <authorList>
            <person name="Park K."/>
            <person name="Liu M."/>
            <person name="Gill J."/>
        </authorList>
    </citation>
    <scope>NUCLEOTIDE SEQUENCE [LARGE SCALE GENOMIC DNA]</scope>
</reference>
<keyword evidence="2" id="KW-1185">Reference proteome</keyword>
<protein>
    <submittedName>
        <fullName evidence="1">Uncharacterized protein</fullName>
    </submittedName>
</protein>
<dbReference type="EMBL" id="MK552140">
    <property type="protein sequence ID" value="QBX06820.1"/>
    <property type="molecule type" value="Genomic_DNA"/>
</dbReference>
<gene>
    <name evidence="1" type="ORF">BcepSaruman_407</name>
</gene>
<proteinExistence type="predicted"/>
<dbReference type="Proteomes" id="UP000296455">
    <property type="component" value="Segment"/>
</dbReference>
<name>A0A4D5ZDN2_9CAUD</name>
<organism evidence="1 2">
    <name type="scientific">Burkholderia phage BcepSaruman</name>
    <dbReference type="NCBI Taxonomy" id="2530032"/>
    <lineage>
        <taxon>Viruses</taxon>
        <taxon>Duplodnaviria</taxon>
        <taxon>Heunggongvirae</taxon>
        <taxon>Uroviricota</taxon>
        <taxon>Caudoviricetes</taxon>
        <taxon>Sarumanvirus</taxon>
        <taxon>Sarumanvirus bcepsaruman</taxon>
    </lineage>
</organism>
<evidence type="ECO:0000313" key="1">
    <source>
        <dbReference type="EMBL" id="QBX06820.1"/>
    </source>
</evidence>
<accession>A0A4D5ZDN2</accession>
<sequence>MINAAHMQFVSEHKRLNDGLRMGQRFCNLYIKGSWLELFYADDLKAAPLIYDWLCAHQYYDELPQPMKENT</sequence>
<evidence type="ECO:0000313" key="2">
    <source>
        <dbReference type="Proteomes" id="UP000296455"/>
    </source>
</evidence>